<sequence>MAREFPDQDGGKGAHWDAAGGFDPRAEAEAQAMAIAHAQAEADRIAFERVEPRPMVQLASDTYSLRGLVWSPPDGFETYGRVVVLHGIQSHAEWYLDLGRTLAALGLEAHFPDRRGSGANVENRGDTPNAQRLIDDVVERLEALREREPEAPVGLVGISWGGKLAAVVAGERPDLVDALALICPGLVPRVSPGLWTRLGIALALAIRPRTTFPIPLSDPELFTANPPAIEYIANDHLALRRATARLMLASRTLDRRVRRLVKQIRTPTLLMLAGQDRIIDNARTLDFLRALPSGDRTVIDYPDAHHTLEFEPDPYRYSVDLAEWLLDRFARISGRRRRPPPLELLGQ</sequence>
<feature type="region of interest" description="Disordered" evidence="1">
    <location>
        <begin position="1"/>
        <end position="21"/>
    </location>
</feature>
<feature type="domain" description="Serine aminopeptidase S33" evidence="2">
    <location>
        <begin position="80"/>
        <end position="313"/>
    </location>
</feature>
<dbReference type="KEGG" id="ipa:Isop_0255"/>
<dbReference type="SUPFAM" id="SSF53474">
    <property type="entry name" value="alpha/beta-Hydrolases"/>
    <property type="match status" value="1"/>
</dbReference>
<dbReference type="InterPro" id="IPR029058">
    <property type="entry name" value="AB_hydrolase_fold"/>
</dbReference>
<dbReference type="Gene3D" id="3.40.50.1820">
    <property type="entry name" value="alpha/beta hydrolase"/>
    <property type="match status" value="1"/>
</dbReference>
<dbReference type="InterPro" id="IPR022742">
    <property type="entry name" value="Hydrolase_4"/>
</dbReference>
<evidence type="ECO:0000313" key="4">
    <source>
        <dbReference type="Proteomes" id="UP000008631"/>
    </source>
</evidence>
<gene>
    <name evidence="3" type="ordered locus">Isop_0255</name>
</gene>
<dbReference type="HOGENOM" id="CLU_798716_0_0_0"/>
<reference key="1">
    <citation type="submission" date="2010-11" db="EMBL/GenBank/DDBJ databases">
        <title>The complete sequence of chromosome of Isophaera pallida ATCC 43644.</title>
        <authorList>
            <consortium name="US DOE Joint Genome Institute (JGI-PGF)"/>
            <person name="Lucas S."/>
            <person name="Copeland A."/>
            <person name="Lapidus A."/>
            <person name="Bruce D."/>
            <person name="Goodwin L."/>
            <person name="Pitluck S."/>
            <person name="Kyrpides N."/>
            <person name="Mavromatis K."/>
            <person name="Pagani I."/>
            <person name="Ivanova N."/>
            <person name="Saunders E."/>
            <person name="Brettin T."/>
            <person name="Detter J.C."/>
            <person name="Han C."/>
            <person name="Tapia R."/>
            <person name="Land M."/>
            <person name="Hauser L."/>
            <person name="Markowitz V."/>
            <person name="Cheng J.-F."/>
            <person name="Hugenholtz P."/>
            <person name="Woyke T."/>
            <person name="Wu D."/>
            <person name="Eisen J.A."/>
        </authorList>
    </citation>
    <scope>NUCLEOTIDE SEQUENCE</scope>
    <source>
        <strain>ATCC 43644</strain>
    </source>
</reference>
<keyword evidence="3" id="KW-0378">Hydrolase</keyword>
<dbReference type="RefSeq" id="WP_013563141.1">
    <property type="nucleotide sequence ID" value="NC_014962.1"/>
</dbReference>
<dbReference type="eggNOG" id="COG2267">
    <property type="taxonomic scope" value="Bacteria"/>
</dbReference>
<protein>
    <submittedName>
        <fullName evidence="3">Alpha/beta hydrolase fold protein</fullName>
    </submittedName>
</protein>
<dbReference type="GO" id="GO:0016787">
    <property type="term" value="F:hydrolase activity"/>
    <property type="evidence" value="ECO:0007669"/>
    <property type="project" value="UniProtKB-KW"/>
</dbReference>
<dbReference type="AlphaFoldDB" id="E8QWG5"/>
<feature type="compositionally biased region" description="Basic and acidic residues" evidence="1">
    <location>
        <begin position="1"/>
        <end position="15"/>
    </location>
</feature>
<dbReference type="InterPro" id="IPR051044">
    <property type="entry name" value="MAG_DAG_Lipase"/>
</dbReference>
<reference evidence="3 4" key="2">
    <citation type="journal article" date="2011" name="Stand. Genomic Sci.">
        <title>Complete genome sequence of Isosphaera pallida type strain (IS1B).</title>
        <authorList>
            <consortium name="US DOE Joint Genome Institute (JGI-PGF)"/>
            <person name="Goker M."/>
            <person name="Cleland D."/>
            <person name="Saunders E."/>
            <person name="Lapidus A."/>
            <person name="Nolan M."/>
            <person name="Lucas S."/>
            <person name="Hammon N."/>
            <person name="Deshpande S."/>
            <person name="Cheng J.F."/>
            <person name="Tapia R."/>
            <person name="Han C."/>
            <person name="Goodwin L."/>
            <person name="Pitluck S."/>
            <person name="Liolios K."/>
            <person name="Pagani I."/>
            <person name="Ivanova N."/>
            <person name="Mavromatis K."/>
            <person name="Pati A."/>
            <person name="Chen A."/>
            <person name="Palaniappan K."/>
            <person name="Land M."/>
            <person name="Hauser L."/>
            <person name="Chang Y.J."/>
            <person name="Jeffries C.D."/>
            <person name="Detter J.C."/>
            <person name="Beck B."/>
            <person name="Woyke T."/>
            <person name="Bristow J."/>
            <person name="Eisen J.A."/>
            <person name="Markowitz V."/>
            <person name="Hugenholtz P."/>
            <person name="Kyrpides N.C."/>
            <person name="Klenk H.P."/>
        </authorList>
    </citation>
    <scope>NUCLEOTIDE SEQUENCE [LARGE SCALE GENOMIC DNA]</scope>
    <source>
        <strain evidence="4">ATCC 43644 / DSM 9630 / IS1B</strain>
    </source>
</reference>
<keyword evidence="4" id="KW-1185">Reference proteome</keyword>
<evidence type="ECO:0000313" key="3">
    <source>
        <dbReference type="EMBL" id="ADV60852.1"/>
    </source>
</evidence>
<proteinExistence type="predicted"/>
<name>E8QWG5_ISOPI</name>
<organism evidence="3 4">
    <name type="scientific">Isosphaera pallida (strain ATCC 43644 / DSM 9630 / IS1B)</name>
    <dbReference type="NCBI Taxonomy" id="575540"/>
    <lineage>
        <taxon>Bacteria</taxon>
        <taxon>Pseudomonadati</taxon>
        <taxon>Planctomycetota</taxon>
        <taxon>Planctomycetia</taxon>
        <taxon>Isosphaerales</taxon>
        <taxon>Isosphaeraceae</taxon>
        <taxon>Isosphaera</taxon>
    </lineage>
</organism>
<dbReference type="STRING" id="575540.Isop_0255"/>
<evidence type="ECO:0000259" key="2">
    <source>
        <dbReference type="Pfam" id="PF12146"/>
    </source>
</evidence>
<dbReference type="Proteomes" id="UP000008631">
    <property type="component" value="Chromosome"/>
</dbReference>
<dbReference type="InParanoid" id="E8QWG5"/>
<dbReference type="Pfam" id="PF12146">
    <property type="entry name" value="Hydrolase_4"/>
    <property type="match status" value="1"/>
</dbReference>
<evidence type="ECO:0000256" key="1">
    <source>
        <dbReference type="SAM" id="MobiDB-lite"/>
    </source>
</evidence>
<dbReference type="EMBL" id="CP002353">
    <property type="protein sequence ID" value="ADV60852.1"/>
    <property type="molecule type" value="Genomic_DNA"/>
</dbReference>
<accession>E8QWG5</accession>
<dbReference type="PANTHER" id="PTHR11614">
    <property type="entry name" value="PHOSPHOLIPASE-RELATED"/>
    <property type="match status" value="1"/>
</dbReference>